<dbReference type="Pfam" id="PF00226">
    <property type="entry name" value="DnaJ"/>
    <property type="match status" value="1"/>
</dbReference>
<dbReference type="InterPro" id="IPR036869">
    <property type="entry name" value="J_dom_sf"/>
</dbReference>
<keyword evidence="2" id="KW-0812">Transmembrane</keyword>
<dbReference type="InterPro" id="IPR053025">
    <property type="entry name" value="Mito_ATP_Synthase-Asso"/>
</dbReference>
<dbReference type="PRINTS" id="PR00625">
    <property type="entry name" value="JDOMAIN"/>
</dbReference>
<dbReference type="PROSITE" id="PS00636">
    <property type="entry name" value="DNAJ_1"/>
    <property type="match status" value="1"/>
</dbReference>
<reference evidence="4 5" key="1">
    <citation type="journal article" date="2022" name="Allergy">
        <title>Genome assembly and annotation of Periplaneta americana reveal a comprehensive cockroach allergen profile.</title>
        <authorList>
            <person name="Wang L."/>
            <person name="Xiong Q."/>
            <person name="Saelim N."/>
            <person name="Wang L."/>
            <person name="Nong W."/>
            <person name="Wan A.T."/>
            <person name="Shi M."/>
            <person name="Liu X."/>
            <person name="Cao Q."/>
            <person name="Hui J.H.L."/>
            <person name="Sookrung N."/>
            <person name="Leung T.F."/>
            <person name="Tungtrongchitr A."/>
            <person name="Tsui S.K.W."/>
        </authorList>
    </citation>
    <scope>NUCLEOTIDE SEQUENCE [LARGE SCALE GENOMIC DNA]</scope>
    <source>
        <strain evidence="4">PWHHKU_190912</strain>
    </source>
</reference>
<feature type="region of interest" description="Disordered" evidence="1">
    <location>
        <begin position="101"/>
        <end position="136"/>
    </location>
</feature>
<dbReference type="SUPFAM" id="SSF46565">
    <property type="entry name" value="Chaperone J-domain"/>
    <property type="match status" value="1"/>
</dbReference>
<feature type="domain" description="J" evidence="3">
    <location>
        <begin position="29"/>
        <end position="94"/>
    </location>
</feature>
<keyword evidence="2" id="KW-1133">Transmembrane helix</keyword>
<dbReference type="Gene3D" id="1.10.287.110">
    <property type="entry name" value="DnaJ domain"/>
    <property type="match status" value="1"/>
</dbReference>
<dbReference type="EMBL" id="JAJSOF020000039">
    <property type="protein sequence ID" value="KAJ4426620.1"/>
    <property type="molecule type" value="Genomic_DNA"/>
</dbReference>
<proteinExistence type="predicted"/>
<keyword evidence="2" id="KW-0472">Membrane</keyword>
<dbReference type="InterPro" id="IPR001623">
    <property type="entry name" value="DnaJ_domain"/>
</dbReference>
<dbReference type="SMART" id="SM00271">
    <property type="entry name" value="DnaJ"/>
    <property type="match status" value="1"/>
</dbReference>
<accession>A0ABQ8RYA8</accession>
<dbReference type="CDD" id="cd06257">
    <property type="entry name" value="DnaJ"/>
    <property type="match status" value="1"/>
</dbReference>
<keyword evidence="5" id="KW-1185">Reference proteome</keyword>
<comment type="caution">
    <text evidence="4">The sequence shown here is derived from an EMBL/GenBank/DDBJ whole genome shotgun (WGS) entry which is preliminary data.</text>
</comment>
<evidence type="ECO:0000313" key="5">
    <source>
        <dbReference type="Proteomes" id="UP001148838"/>
    </source>
</evidence>
<evidence type="ECO:0000256" key="1">
    <source>
        <dbReference type="SAM" id="MobiDB-lite"/>
    </source>
</evidence>
<gene>
    <name evidence="4" type="ORF">ANN_26418</name>
</gene>
<name>A0ABQ8RYA8_PERAM</name>
<feature type="transmembrane region" description="Helical" evidence="2">
    <location>
        <begin position="175"/>
        <end position="196"/>
    </location>
</feature>
<evidence type="ECO:0000259" key="3">
    <source>
        <dbReference type="PROSITE" id="PS50076"/>
    </source>
</evidence>
<dbReference type="Proteomes" id="UP001148838">
    <property type="component" value="Unassembled WGS sequence"/>
</dbReference>
<evidence type="ECO:0000313" key="4">
    <source>
        <dbReference type="EMBL" id="KAJ4426620.1"/>
    </source>
</evidence>
<evidence type="ECO:0000256" key="2">
    <source>
        <dbReference type="SAM" id="Phobius"/>
    </source>
</evidence>
<protein>
    <recommendedName>
        <fullName evidence="3">J domain-containing protein</fullName>
    </recommendedName>
</protein>
<dbReference type="PANTHER" id="PTHR44873:SF1">
    <property type="entry name" value="DNAJ HOMOLOG SUBFAMILY C MEMBER 30, MITOCHONDRIAL"/>
    <property type="match status" value="1"/>
</dbReference>
<organism evidence="4 5">
    <name type="scientific">Periplaneta americana</name>
    <name type="common">American cockroach</name>
    <name type="synonym">Blatta americana</name>
    <dbReference type="NCBI Taxonomy" id="6978"/>
    <lineage>
        <taxon>Eukaryota</taxon>
        <taxon>Metazoa</taxon>
        <taxon>Ecdysozoa</taxon>
        <taxon>Arthropoda</taxon>
        <taxon>Hexapoda</taxon>
        <taxon>Insecta</taxon>
        <taxon>Pterygota</taxon>
        <taxon>Neoptera</taxon>
        <taxon>Polyneoptera</taxon>
        <taxon>Dictyoptera</taxon>
        <taxon>Blattodea</taxon>
        <taxon>Blattoidea</taxon>
        <taxon>Blattidae</taxon>
        <taxon>Blattinae</taxon>
        <taxon>Periplaneta</taxon>
    </lineage>
</organism>
<sequence length="226" mass="25829">MIPMKPRMSITTLIKLTKCFSTSTFLRKSHYDALGLTPHATQADIKSAYYKLSMEFHPDKNKGSEEAANKFRDITTAYEVLGNLRLRKLYDKGMLHTAGPQFAQQTHDSPGDETQSTFYKSREQRSRPPPPTGKTPIYNFDEWTQMHYGSSFARREAAKARYERKVRTSTSDRQFLYSEVIFITTVAILTFVGIGYTQVRNYDTVESENNLENSVVAPINSVTEVK</sequence>
<feature type="compositionally biased region" description="Polar residues" evidence="1">
    <location>
        <begin position="102"/>
        <end position="119"/>
    </location>
</feature>
<dbReference type="PROSITE" id="PS50076">
    <property type="entry name" value="DNAJ_2"/>
    <property type="match status" value="1"/>
</dbReference>
<dbReference type="InterPro" id="IPR018253">
    <property type="entry name" value="DnaJ_domain_CS"/>
</dbReference>
<dbReference type="PANTHER" id="PTHR44873">
    <property type="entry name" value="DNAJ HOMOLOG SUBFAMILY C MEMBER 30, MITOCHONDRIAL"/>
    <property type="match status" value="1"/>
</dbReference>